<dbReference type="HAMAP" id="MF_00972">
    <property type="entry name" value="tRNA_aden_deaminase"/>
    <property type="match status" value="1"/>
</dbReference>
<comment type="similarity">
    <text evidence="1">Belongs to the cytidine and deoxycytidylate deaminase family. ADAT2 subfamily.</text>
</comment>
<dbReference type="InterPro" id="IPR002125">
    <property type="entry name" value="CMP_dCMP_dom"/>
</dbReference>
<evidence type="ECO:0000256" key="2">
    <source>
        <dbReference type="ARBA" id="ARBA00011738"/>
    </source>
</evidence>
<evidence type="ECO:0000256" key="3">
    <source>
        <dbReference type="ARBA" id="ARBA00022694"/>
    </source>
</evidence>
<dbReference type="Pfam" id="PF14437">
    <property type="entry name" value="MafB19-deam"/>
    <property type="match status" value="1"/>
</dbReference>
<feature type="binding site" evidence="8">
    <location>
        <position position="92"/>
    </location>
    <ligand>
        <name>Zn(2+)</name>
        <dbReference type="ChEBI" id="CHEBI:29105"/>
        <note>catalytic</note>
    </ligand>
</feature>
<evidence type="ECO:0000259" key="9">
    <source>
        <dbReference type="PROSITE" id="PS51747"/>
    </source>
</evidence>
<dbReference type="NCBIfam" id="NF008113">
    <property type="entry name" value="PRK10860.1"/>
    <property type="match status" value="1"/>
</dbReference>
<keyword evidence="5 8" id="KW-0378">Hydrolase</keyword>
<evidence type="ECO:0000313" key="10">
    <source>
        <dbReference type="EMBL" id="TCL76340.1"/>
    </source>
</evidence>
<proteinExistence type="inferred from homology"/>
<keyword evidence="11" id="KW-1185">Reference proteome</keyword>
<dbReference type="InterPro" id="IPR058535">
    <property type="entry name" value="MafB19-deam"/>
</dbReference>
<comment type="function">
    <text evidence="8">Catalyzes the deamination of adenosine to inosine at the wobble position 34 of tRNA(Arg2).</text>
</comment>
<dbReference type="InterPro" id="IPR016193">
    <property type="entry name" value="Cytidine_deaminase-like"/>
</dbReference>
<evidence type="ECO:0000256" key="7">
    <source>
        <dbReference type="ARBA" id="ARBA00048045"/>
    </source>
</evidence>
<evidence type="ECO:0000256" key="5">
    <source>
        <dbReference type="ARBA" id="ARBA00022801"/>
    </source>
</evidence>
<dbReference type="PANTHER" id="PTHR11079">
    <property type="entry name" value="CYTOSINE DEAMINASE FAMILY MEMBER"/>
    <property type="match status" value="1"/>
</dbReference>
<evidence type="ECO:0000256" key="4">
    <source>
        <dbReference type="ARBA" id="ARBA00022723"/>
    </source>
</evidence>
<dbReference type="PROSITE" id="PS51747">
    <property type="entry name" value="CYT_DCMP_DEAMINASES_2"/>
    <property type="match status" value="1"/>
</dbReference>
<feature type="binding site" evidence="8">
    <location>
        <position position="59"/>
    </location>
    <ligand>
        <name>Zn(2+)</name>
        <dbReference type="ChEBI" id="CHEBI:29105"/>
        <note>catalytic</note>
    </ligand>
</feature>
<dbReference type="EMBL" id="SLUN01000002">
    <property type="protein sequence ID" value="TCL76340.1"/>
    <property type="molecule type" value="Genomic_DNA"/>
</dbReference>
<comment type="subunit">
    <text evidence="2 8">Homodimer.</text>
</comment>
<dbReference type="SUPFAM" id="SSF53927">
    <property type="entry name" value="Cytidine deaminase-like"/>
    <property type="match status" value="1"/>
</dbReference>
<keyword evidence="3 8" id="KW-0819">tRNA processing</keyword>
<comment type="cofactor">
    <cofactor evidence="8">
        <name>Zn(2+)</name>
        <dbReference type="ChEBI" id="CHEBI:29105"/>
    </cofactor>
    <text evidence="8">Binds 1 zinc ion per subunit.</text>
</comment>
<evidence type="ECO:0000256" key="1">
    <source>
        <dbReference type="ARBA" id="ARBA00010669"/>
    </source>
</evidence>
<dbReference type="InterPro" id="IPR016192">
    <property type="entry name" value="APOBEC/CMP_deaminase_Zn-bd"/>
</dbReference>
<organism evidence="10 11">
    <name type="scientific">Hydrogenispora ethanolica</name>
    <dbReference type="NCBI Taxonomy" id="1082276"/>
    <lineage>
        <taxon>Bacteria</taxon>
        <taxon>Bacillati</taxon>
        <taxon>Bacillota</taxon>
        <taxon>Hydrogenispora</taxon>
    </lineage>
</organism>
<sequence length="160" mass="17515">MMEVDQLRTDERYMREALAQAAEAGSIGEIPIGAIVVREDRIVARAHNLREQSGDPTAHAEILALREAAAAQSHWRLADATLYSTLEPCPMCAGALVQARVKRLVFGAADPKAGATGSLMNIVQDPRLNHRVEVTSGILAEECGKILKEFFQKRRQQPVS</sequence>
<dbReference type="PANTHER" id="PTHR11079:SF202">
    <property type="entry name" value="TRNA-SPECIFIC ADENOSINE DEAMINASE"/>
    <property type="match status" value="1"/>
</dbReference>
<dbReference type="GO" id="GO:0002100">
    <property type="term" value="P:tRNA wobble adenosine to inosine editing"/>
    <property type="evidence" value="ECO:0007669"/>
    <property type="project" value="UniProtKB-UniRule"/>
</dbReference>
<name>A0A4R1SBG3_HYDET</name>
<dbReference type="GO" id="GO:0008270">
    <property type="term" value="F:zinc ion binding"/>
    <property type="evidence" value="ECO:0007669"/>
    <property type="project" value="UniProtKB-UniRule"/>
</dbReference>
<feature type="active site" description="Proton donor" evidence="8">
    <location>
        <position position="61"/>
    </location>
</feature>
<gene>
    <name evidence="8" type="primary">tadA</name>
    <name evidence="10" type="ORF">EDC14_100293</name>
</gene>
<keyword evidence="6 8" id="KW-0862">Zinc</keyword>
<dbReference type="CDD" id="cd01285">
    <property type="entry name" value="nucleoside_deaminase"/>
    <property type="match status" value="1"/>
</dbReference>
<evidence type="ECO:0000256" key="8">
    <source>
        <dbReference type="HAMAP-Rule" id="MF_00972"/>
    </source>
</evidence>
<comment type="catalytic activity">
    <reaction evidence="7 8">
        <text>adenosine(34) in tRNA + H2O + H(+) = inosine(34) in tRNA + NH4(+)</text>
        <dbReference type="Rhea" id="RHEA:43168"/>
        <dbReference type="Rhea" id="RHEA-COMP:10373"/>
        <dbReference type="Rhea" id="RHEA-COMP:10374"/>
        <dbReference type="ChEBI" id="CHEBI:15377"/>
        <dbReference type="ChEBI" id="CHEBI:15378"/>
        <dbReference type="ChEBI" id="CHEBI:28938"/>
        <dbReference type="ChEBI" id="CHEBI:74411"/>
        <dbReference type="ChEBI" id="CHEBI:82852"/>
        <dbReference type="EC" id="3.5.4.33"/>
    </reaction>
</comment>
<dbReference type="InterPro" id="IPR028883">
    <property type="entry name" value="tRNA_aden_deaminase"/>
</dbReference>
<dbReference type="Gene3D" id="3.40.140.10">
    <property type="entry name" value="Cytidine Deaminase, domain 2"/>
    <property type="match status" value="1"/>
</dbReference>
<feature type="domain" description="CMP/dCMP-type deaminase" evidence="9">
    <location>
        <begin position="8"/>
        <end position="119"/>
    </location>
</feature>
<comment type="caution">
    <text evidence="10">The sequence shown here is derived from an EMBL/GenBank/DDBJ whole genome shotgun (WGS) entry which is preliminary data.</text>
</comment>
<feature type="binding site" evidence="8">
    <location>
        <position position="89"/>
    </location>
    <ligand>
        <name>Zn(2+)</name>
        <dbReference type="ChEBI" id="CHEBI:29105"/>
        <note>catalytic</note>
    </ligand>
</feature>
<dbReference type="PROSITE" id="PS00903">
    <property type="entry name" value="CYT_DCMP_DEAMINASES_1"/>
    <property type="match status" value="1"/>
</dbReference>
<reference evidence="10 11" key="1">
    <citation type="submission" date="2019-03" db="EMBL/GenBank/DDBJ databases">
        <title>Genomic Encyclopedia of Type Strains, Phase IV (KMG-IV): sequencing the most valuable type-strain genomes for metagenomic binning, comparative biology and taxonomic classification.</title>
        <authorList>
            <person name="Goeker M."/>
        </authorList>
    </citation>
    <scope>NUCLEOTIDE SEQUENCE [LARGE SCALE GENOMIC DNA]</scope>
    <source>
        <strain evidence="10 11">LX-B</strain>
    </source>
</reference>
<dbReference type="GO" id="GO:0052717">
    <property type="term" value="F:tRNA-specific adenosine-34 deaminase activity"/>
    <property type="evidence" value="ECO:0007669"/>
    <property type="project" value="UniProtKB-UniRule"/>
</dbReference>
<dbReference type="Proteomes" id="UP000295008">
    <property type="component" value="Unassembled WGS sequence"/>
</dbReference>
<dbReference type="FunFam" id="3.40.140.10:FF:000005">
    <property type="entry name" value="tRNA-specific adenosine deaminase"/>
    <property type="match status" value="1"/>
</dbReference>
<dbReference type="AlphaFoldDB" id="A0A4R1SBG3"/>
<evidence type="ECO:0000256" key="6">
    <source>
        <dbReference type="ARBA" id="ARBA00022833"/>
    </source>
</evidence>
<dbReference type="EC" id="3.5.4.33" evidence="8"/>
<keyword evidence="4 8" id="KW-0479">Metal-binding</keyword>
<protein>
    <recommendedName>
        <fullName evidence="8">tRNA-specific adenosine deaminase</fullName>
        <ecNumber evidence="8">3.5.4.33</ecNumber>
    </recommendedName>
</protein>
<evidence type="ECO:0000313" key="11">
    <source>
        <dbReference type="Proteomes" id="UP000295008"/>
    </source>
</evidence>
<accession>A0A4R1SBG3</accession>